<feature type="transmembrane region" description="Helical" evidence="6">
    <location>
        <begin position="281"/>
        <end position="307"/>
    </location>
</feature>
<accession>A0AAW2MZN2</accession>
<evidence type="ECO:0000256" key="2">
    <source>
        <dbReference type="ARBA" id="ARBA00010199"/>
    </source>
</evidence>
<dbReference type="EMBL" id="JACGWJ010000021">
    <property type="protein sequence ID" value="KAL0336100.1"/>
    <property type="molecule type" value="Genomic_DNA"/>
</dbReference>
<sequence length="519" mass="56748">MENSTSKQPLLPPADDDQQEPELSIQDYLAYRWSTHSFVSSFVDDGDDIPPIISPRRFFKAFTRECKKLWYLAGPAIFTSICQYSLGAITQTFAGHVGTLDLAAFSIENNVIAVGDGKRAGNAVRASVRGWTNRDAGRLYAKIVGYPSRDGLPDDVYLHLCVPILEIDRPSGGYIAGGGEIRPVDDSSALRLRFELPDRQVLAGPEQDHGDGLDLHGGAGVARTVQLAADAETRWGMAGGALVLNASWWFIVVAQLVYIFSGTCGRAWSGFSWRAFQNLWGFMRLSLASAVMLCLETWYFMALVLFAGYLKNAEVAVDALSICTNIVGWAVMVAIGFNAAISVRVSNELGASHPRTAKFSVLVVVISAFVIGLLISIVLLIFHKQYPYLFSESSEVIDLVYQLTPLLAFCIVVNNVQPALSGVAIGAGWQALVAYVNIACYYVFGIPVGLIMGYALNMGVKGIWYGMVAGTVLQTTVLFWIVYKTNWNKEASAAAQRMKLWGGDQREAKTNDGREINYL</sequence>
<name>A0AAW2MZN2_SESRA</name>
<evidence type="ECO:0000313" key="8">
    <source>
        <dbReference type="EMBL" id="KAL0336100.1"/>
    </source>
</evidence>
<dbReference type="GO" id="GO:0042910">
    <property type="term" value="F:xenobiotic transmembrane transporter activity"/>
    <property type="evidence" value="ECO:0007669"/>
    <property type="project" value="InterPro"/>
</dbReference>
<dbReference type="Pfam" id="PF01554">
    <property type="entry name" value="MatE"/>
    <property type="match status" value="1"/>
</dbReference>
<protein>
    <recommendedName>
        <fullName evidence="6">Protein DETOXIFICATION</fullName>
    </recommendedName>
    <alternativeName>
        <fullName evidence="6">Multidrug and toxic compound extrusion protein</fullName>
    </alternativeName>
</protein>
<evidence type="ECO:0000256" key="5">
    <source>
        <dbReference type="ARBA" id="ARBA00023136"/>
    </source>
</evidence>
<reference evidence="8" key="1">
    <citation type="submission" date="2020-06" db="EMBL/GenBank/DDBJ databases">
        <authorList>
            <person name="Li T."/>
            <person name="Hu X."/>
            <person name="Zhang T."/>
            <person name="Song X."/>
            <person name="Zhang H."/>
            <person name="Dai N."/>
            <person name="Sheng W."/>
            <person name="Hou X."/>
            <person name="Wei L."/>
        </authorList>
    </citation>
    <scope>NUCLEOTIDE SEQUENCE</scope>
    <source>
        <strain evidence="8">G02</strain>
        <tissue evidence="8">Leaf</tissue>
    </source>
</reference>
<dbReference type="AlphaFoldDB" id="A0AAW2MZN2"/>
<reference evidence="8" key="2">
    <citation type="journal article" date="2024" name="Plant">
        <title>Genomic evolution and insights into agronomic trait innovations of Sesamum species.</title>
        <authorList>
            <person name="Miao H."/>
            <person name="Wang L."/>
            <person name="Qu L."/>
            <person name="Liu H."/>
            <person name="Sun Y."/>
            <person name="Le M."/>
            <person name="Wang Q."/>
            <person name="Wei S."/>
            <person name="Zheng Y."/>
            <person name="Lin W."/>
            <person name="Duan Y."/>
            <person name="Cao H."/>
            <person name="Xiong S."/>
            <person name="Wang X."/>
            <person name="Wei L."/>
            <person name="Li C."/>
            <person name="Ma Q."/>
            <person name="Ju M."/>
            <person name="Zhao R."/>
            <person name="Li G."/>
            <person name="Mu C."/>
            <person name="Tian Q."/>
            <person name="Mei H."/>
            <person name="Zhang T."/>
            <person name="Gao T."/>
            <person name="Zhang H."/>
        </authorList>
    </citation>
    <scope>NUCLEOTIDE SEQUENCE</scope>
    <source>
        <strain evidence="8">G02</strain>
    </source>
</reference>
<dbReference type="PANTHER" id="PTHR11206">
    <property type="entry name" value="MULTIDRUG RESISTANCE PROTEIN"/>
    <property type="match status" value="1"/>
</dbReference>
<dbReference type="GO" id="GO:0015297">
    <property type="term" value="F:antiporter activity"/>
    <property type="evidence" value="ECO:0007669"/>
    <property type="project" value="InterPro"/>
</dbReference>
<keyword evidence="5 6" id="KW-0472">Membrane</keyword>
<comment type="subcellular location">
    <subcellularLocation>
        <location evidence="1">Membrane</location>
        <topology evidence="1">Multi-pass membrane protein</topology>
    </subcellularLocation>
</comment>
<comment type="similarity">
    <text evidence="2 6">Belongs to the multi antimicrobial extrusion (MATE) (TC 2.A.66.1) family.</text>
</comment>
<feature type="transmembrane region" description="Helical" evidence="6">
    <location>
        <begin position="403"/>
        <end position="425"/>
    </location>
</feature>
<organism evidence="8">
    <name type="scientific">Sesamum radiatum</name>
    <name type="common">Black benniseed</name>
    <dbReference type="NCBI Taxonomy" id="300843"/>
    <lineage>
        <taxon>Eukaryota</taxon>
        <taxon>Viridiplantae</taxon>
        <taxon>Streptophyta</taxon>
        <taxon>Embryophyta</taxon>
        <taxon>Tracheophyta</taxon>
        <taxon>Spermatophyta</taxon>
        <taxon>Magnoliopsida</taxon>
        <taxon>eudicotyledons</taxon>
        <taxon>Gunneridae</taxon>
        <taxon>Pentapetalae</taxon>
        <taxon>asterids</taxon>
        <taxon>lamiids</taxon>
        <taxon>Lamiales</taxon>
        <taxon>Pedaliaceae</taxon>
        <taxon>Sesamum</taxon>
    </lineage>
</organism>
<proteinExistence type="inferred from homology"/>
<feature type="transmembrane region" description="Helical" evidence="6">
    <location>
        <begin position="235"/>
        <end position="260"/>
    </location>
</feature>
<dbReference type="GO" id="GO:1990961">
    <property type="term" value="P:xenobiotic detoxification by transmembrane export across the plasma membrane"/>
    <property type="evidence" value="ECO:0007669"/>
    <property type="project" value="InterPro"/>
</dbReference>
<feature type="transmembrane region" description="Helical" evidence="6">
    <location>
        <begin position="319"/>
        <end position="341"/>
    </location>
</feature>
<dbReference type="GO" id="GO:0016020">
    <property type="term" value="C:membrane"/>
    <property type="evidence" value="ECO:0007669"/>
    <property type="project" value="UniProtKB-SubCell"/>
</dbReference>
<feature type="transmembrane region" description="Helical" evidence="6">
    <location>
        <begin position="462"/>
        <end position="483"/>
    </location>
</feature>
<keyword evidence="3 6" id="KW-0812">Transmembrane</keyword>
<evidence type="ECO:0000256" key="4">
    <source>
        <dbReference type="ARBA" id="ARBA00022989"/>
    </source>
</evidence>
<evidence type="ECO:0000256" key="7">
    <source>
        <dbReference type="SAM" id="MobiDB-lite"/>
    </source>
</evidence>
<evidence type="ECO:0000256" key="3">
    <source>
        <dbReference type="ARBA" id="ARBA00022692"/>
    </source>
</evidence>
<feature type="transmembrane region" description="Helical" evidence="6">
    <location>
        <begin position="361"/>
        <end position="383"/>
    </location>
</feature>
<keyword evidence="4 6" id="KW-1133">Transmembrane helix</keyword>
<evidence type="ECO:0000256" key="6">
    <source>
        <dbReference type="RuleBase" id="RU004914"/>
    </source>
</evidence>
<dbReference type="InterPro" id="IPR002528">
    <property type="entry name" value="MATE_fam"/>
</dbReference>
<evidence type="ECO:0000256" key="1">
    <source>
        <dbReference type="ARBA" id="ARBA00004141"/>
    </source>
</evidence>
<dbReference type="CDD" id="cd13132">
    <property type="entry name" value="MATE_eukaryotic"/>
    <property type="match status" value="1"/>
</dbReference>
<dbReference type="NCBIfam" id="TIGR00797">
    <property type="entry name" value="matE"/>
    <property type="match status" value="1"/>
</dbReference>
<feature type="region of interest" description="Disordered" evidence="7">
    <location>
        <begin position="1"/>
        <end position="20"/>
    </location>
</feature>
<dbReference type="InterPro" id="IPR045069">
    <property type="entry name" value="MATE_euk"/>
</dbReference>
<gene>
    <name evidence="8" type="ORF">Sradi_4821900</name>
</gene>
<comment type="caution">
    <text evidence="6">Lacks conserved residue(s) required for the propagation of feature annotation.</text>
</comment>
<feature type="transmembrane region" description="Helical" evidence="6">
    <location>
        <begin position="432"/>
        <end position="456"/>
    </location>
</feature>
<comment type="caution">
    <text evidence="8">The sequence shown here is derived from an EMBL/GenBank/DDBJ whole genome shotgun (WGS) entry which is preliminary data.</text>
</comment>